<dbReference type="EMBL" id="BPQH01000035">
    <property type="protein sequence ID" value="GJD53710.1"/>
    <property type="molecule type" value="Genomic_DNA"/>
</dbReference>
<dbReference type="RefSeq" id="WP_128563576.1">
    <property type="nucleotide sequence ID" value="NZ_BPQH01000035.1"/>
</dbReference>
<feature type="domain" description="Rhodanese" evidence="2">
    <location>
        <begin position="29"/>
        <end position="121"/>
    </location>
</feature>
<sequence>MTLAVEPRTTAGGSIPLTDVETLARLLTDGGESALVDVREEGVQARDGHILVSVPLPLSRLELRAGLLLPRGAVRIVVTDAGEGTLAARAAQRLKELGYADVSILDGGVEGWRASGREVYTGSSAYSKAFGEFVEHAYRTPHLSAAEVKRRLDAQDDIVVLDGRTLQEFEAFSIPGAHAVPNAELPYRVHDLVRSPGTLVVVNCAGRTRSIIGAQALINAGLPNPITALENGTMDWLKEGYALDHGVSRPAPAPSPGGLAEARRSVERLTRRFGLSWLDEAGLADLEAQRDARTLYLYDVRTRAEFEAGHLPGSHWAEGGQLVQGIDRFAAVRNARVVVIDDAEGVRAAITASWLVQLGWGEVHAYRLPAERREAGQDRIAPLGTPAGATDPISPRQAESLLARGGAVVLDLATSLDYAAGHVPGALFAVRSRLAEGLDRLLPGEIVLTSPDGILAAYAAPELAGLIDRPVRVLAGGTRGWQAAGLPVETGETALHHAADDVWRSPYHAAGDRQAAFRAYLDWEVGLLKQIARDATVRFRTFPPAEAAAIPR</sequence>
<evidence type="ECO:0000259" key="2">
    <source>
        <dbReference type="PROSITE" id="PS50206"/>
    </source>
</evidence>
<organism evidence="3 4">
    <name type="scientific">Methylobacterium crusticola</name>
    <dbReference type="NCBI Taxonomy" id="1697972"/>
    <lineage>
        <taxon>Bacteria</taxon>
        <taxon>Pseudomonadati</taxon>
        <taxon>Pseudomonadota</taxon>
        <taxon>Alphaproteobacteria</taxon>
        <taxon>Hyphomicrobiales</taxon>
        <taxon>Methylobacteriaceae</taxon>
        <taxon>Methylobacterium</taxon>
    </lineage>
</organism>
<feature type="domain" description="Rhodanese" evidence="2">
    <location>
        <begin position="299"/>
        <end position="372"/>
    </location>
</feature>
<dbReference type="InterPro" id="IPR051126">
    <property type="entry name" value="Thiosulfate_sulfurtransferase"/>
</dbReference>
<dbReference type="Pfam" id="PF00581">
    <property type="entry name" value="Rhodanese"/>
    <property type="match status" value="4"/>
</dbReference>
<feature type="domain" description="Rhodanese" evidence="2">
    <location>
        <begin position="154"/>
        <end position="245"/>
    </location>
</feature>
<keyword evidence="4" id="KW-1185">Reference proteome</keyword>
<dbReference type="Gene3D" id="3.40.250.10">
    <property type="entry name" value="Rhodanese-like domain"/>
    <property type="match status" value="4"/>
</dbReference>
<reference evidence="3" key="1">
    <citation type="journal article" date="2021" name="Front. Microbiol.">
        <title>Comprehensive Comparative Genomics and Phenotyping of Methylobacterium Species.</title>
        <authorList>
            <person name="Alessa O."/>
            <person name="Ogura Y."/>
            <person name="Fujitani Y."/>
            <person name="Takami H."/>
            <person name="Hayashi T."/>
            <person name="Sahin N."/>
            <person name="Tani A."/>
        </authorList>
    </citation>
    <scope>NUCLEOTIDE SEQUENCE</scope>
    <source>
        <strain evidence="3">KCTC 52305</strain>
    </source>
</reference>
<protein>
    <submittedName>
        <fullName evidence="3">Thiosulfate sulfurtransferase GlpE</fullName>
    </submittedName>
</protein>
<reference evidence="3" key="2">
    <citation type="submission" date="2021-08" db="EMBL/GenBank/DDBJ databases">
        <authorList>
            <person name="Tani A."/>
            <person name="Ola A."/>
            <person name="Ogura Y."/>
            <person name="Katsura K."/>
            <person name="Hayashi T."/>
        </authorList>
    </citation>
    <scope>NUCLEOTIDE SEQUENCE</scope>
    <source>
        <strain evidence="3">KCTC 52305</strain>
    </source>
</reference>
<dbReference type="PANTHER" id="PTHR43855">
    <property type="entry name" value="THIOSULFATE SULFURTRANSFERASE"/>
    <property type="match status" value="1"/>
</dbReference>
<keyword evidence="1" id="KW-0677">Repeat</keyword>
<dbReference type="InterPro" id="IPR001763">
    <property type="entry name" value="Rhodanese-like_dom"/>
</dbReference>
<evidence type="ECO:0000313" key="3">
    <source>
        <dbReference type="EMBL" id="GJD53710.1"/>
    </source>
</evidence>
<dbReference type="PANTHER" id="PTHR43855:SF1">
    <property type="entry name" value="THIOSULFATE SULFURTRANSFERASE"/>
    <property type="match status" value="1"/>
</dbReference>
<comment type="caution">
    <text evidence="3">The sequence shown here is derived from an EMBL/GenBank/DDBJ whole genome shotgun (WGS) entry which is preliminary data.</text>
</comment>
<evidence type="ECO:0000256" key="1">
    <source>
        <dbReference type="ARBA" id="ARBA00022737"/>
    </source>
</evidence>
<gene>
    <name evidence="3" type="primary">glpE</name>
    <name evidence="3" type="ORF">OPKNFCMD_6487</name>
</gene>
<proteinExistence type="predicted"/>
<dbReference type="SUPFAM" id="SSF52821">
    <property type="entry name" value="Rhodanese/Cell cycle control phosphatase"/>
    <property type="match status" value="4"/>
</dbReference>
<evidence type="ECO:0000313" key="4">
    <source>
        <dbReference type="Proteomes" id="UP001055167"/>
    </source>
</evidence>
<dbReference type="PROSITE" id="PS50206">
    <property type="entry name" value="RHODANESE_3"/>
    <property type="match status" value="4"/>
</dbReference>
<feature type="domain" description="Rhodanese" evidence="2">
    <location>
        <begin position="403"/>
        <end position="490"/>
    </location>
</feature>
<accession>A0ABQ4RA12</accession>
<dbReference type="Proteomes" id="UP001055167">
    <property type="component" value="Unassembled WGS sequence"/>
</dbReference>
<dbReference type="SMART" id="SM00450">
    <property type="entry name" value="RHOD"/>
    <property type="match status" value="4"/>
</dbReference>
<name>A0ABQ4RA12_9HYPH</name>
<dbReference type="InterPro" id="IPR036873">
    <property type="entry name" value="Rhodanese-like_dom_sf"/>
</dbReference>